<dbReference type="InterPro" id="IPR014051">
    <property type="entry name" value="Phosphoesterase_HXTX"/>
</dbReference>
<dbReference type="GeneID" id="78253724"/>
<dbReference type="GO" id="GO:0004113">
    <property type="term" value="F:2',3'-cyclic-nucleotide 3'-phosphodiesterase activity"/>
    <property type="evidence" value="ECO:0007669"/>
    <property type="project" value="InterPro"/>
</dbReference>
<dbReference type="Gene3D" id="3.90.1140.10">
    <property type="entry name" value="Cyclic phosphodiesterase"/>
    <property type="match status" value="1"/>
</dbReference>
<keyword evidence="1 2" id="KW-0378">Hydrolase</keyword>
<dbReference type="eggNOG" id="COG1514">
    <property type="taxonomic scope" value="Bacteria"/>
</dbReference>
<feature type="short sequence motif" description="HXTX 2" evidence="2">
    <location>
        <begin position="156"/>
        <end position="159"/>
    </location>
</feature>
<dbReference type="EC" id="3.1.4.58" evidence="2"/>
<protein>
    <recommendedName>
        <fullName evidence="2">RNA 2',3'-cyclic phosphodiesterase</fullName>
        <shortName evidence="2">RNA 2',3'-CPDase</shortName>
        <ecNumber evidence="2">3.1.4.58</ecNumber>
    </recommendedName>
</protein>
<dbReference type="HAMAP" id="MF_01940">
    <property type="entry name" value="RNA_CPDase"/>
    <property type="match status" value="1"/>
</dbReference>
<dbReference type="GO" id="GO:0008664">
    <property type="term" value="F:RNA 2',3'-cyclic 3'-phosphodiesterase activity"/>
    <property type="evidence" value="ECO:0007669"/>
    <property type="project" value="UniProtKB-EC"/>
</dbReference>
<dbReference type="AlphaFoldDB" id="A0A075P2J5"/>
<name>A0A075P2J5_9ALTE</name>
<sequence>MRCFLGLDLAVSEKLALDSWRQQALPEITSRMSCYHGDRKLGNGKLAGKKGKQKTGSREFTNTAPYAVDPANYHITLCFLGQITPRQHEALMNELDNLAHSPFSVDLDSSGIWNGPKILFAAPSSPPNELMQLARSARKAARRAAIEVDSREYKPHVTVVRKATTALPMPLYAPHVDVQASAFHLFESVSTPQGVRYPIRQSWPLKHAMTVREKLRRGITDE</sequence>
<comment type="similarity">
    <text evidence="2">Belongs to the 2H phosphoesterase superfamily. ThpR family.</text>
</comment>
<feature type="short sequence motif" description="HXTX 1" evidence="2">
    <location>
        <begin position="74"/>
        <end position="77"/>
    </location>
</feature>
<evidence type="ECO:0000256" key="1">
    <source>
        <dbReference type="ARBA" id="ARBA00022801"/>
    </source>
</evidence>
<dbReference type="RefSeq" id="WP_044055740.1">
    <property type="nucleotide sequence ID" value="NZ_CBCSKJ010000006.1"/>
</dbReference>
<evidence type="ECO:0000313" key="5">
    <source>
        <dbReference type="Proteomes" id="UP000056090"/>
    </source>
</evidence>
<feature type="active site" description="Proton acceptor" evidence="2">
    <location>
        <position position="156"/>
    </location>
</feature>
<dbReference type="InterPro" id="IPR009097">
    <property type="entry name" value="Cyclic_Pdiesterase"/>
</dbReference>
<feature type="domain" description="Phosphoesterase HXTX" evidence="3">
    <location>
        <begin position="68"/>
        <end position="114"/>
    </location>
</feature>
<evidence type="ECO:0000256" key="2">
    <source>
        <dbReference type="HAMAP-Rule" id="MF_01940"/>
    </source>
</evidence>
<dbReference type="Pfam" id="PF02834">
    <property type="entry name" value="LigT_PEase"/>
    <property type="match status" value="1"/>
</dbReference>
<dbReference type="SUPFAM" id="SSF55144">
    <property type="entry name" value="LigT-like"/>
    <property type="match status" value="1"/>
</dbReference>
<feature type="active site" description="Proton donor" evidence="2">
    <location>
        <position position="74"/>
    </location>
</feature>
<keyword evidence="4" id="KW-0436">Ligase</keyword>
<proteinExistence type="inferred from homology"/>
<evidence type="ECO:0000259" key="3">
    <source>
        <dbReference type="Pfam" id="PF02834"/>
    </source>
</evidence>
<comment type="catalytic activity">
    <reaction evidence="2">
        <text>a 3'-end 2',3'-cyclophospho-ribonucleotide-RNA + H2O = a 3'-end 2'-phospho-ribonucleotide-RNA + H(+)</text>
        <dbReference type="Rhea" id="RHEA:11828"/>
        <dbReference type="Rhea" id="RHEA-COMP:10464"/>
        <dbReference type="Rhea" id="RHEA-COMP:17353"/>
        <dbReference type="ChEBI" id="CHEBI:15377"/>
        <dbReference type="ChEBI" id="CHEBI:15378"/>
        <dbReference type="ChEBI" id="CHEBI:83064"/>
        <dbReference type="ChEBI" id="CHEBI:173113"/>
        <dbReference type="EC" id="3.1.4.58"/>
    </reaction>
</comment>
<dbReference type="PANTHER" id="PTHR35561">
    <property type="entry name" value="RNA 2',3'-CYCLIC PHOSPHODIESTERASE"/>
    <property type="match status" value="1"/>
</dbReference>
<accession>A0A075P2J5</accession>
<dbReference type="GO" id="GO:0016874">
    <property type="term" value="F:ligase activity"/>
    <property type="evidence" value="ECO:0007669"/>
    <property type="project" value="UniProtKB-KW"/>
</dbReference>
<gene>
    <name evidence="4" type="ORF">EP13_02035</name>
</gene>
<dbReference type="KEGG" id="aal:EP13_02035"/>
<dbReference type="InterPro" id="IPR004175">
    <property type="entry name" value="RNA_CPDase"/>
</dbReference>
<dbReference type="Proteomes" id="UP000056090">
    <property type="component" value="Chromosome"/>
</dbReference>
<keyword evidence="5" id="KW-1185">Reference proteome</keyword>
<evidence type="ECO:0000313" key="4">
    <source>
        <dbReference type="EMBL" id="AIF97572.1"/>
    </source>
</evidence>
<dbReference type="EMBL" id="CP008849">
    <property type="protein sequence ID" value="AIF97572.1"/>
    <property type="molecule type" value="Genomic_DNA"/>
</dbReference>
<comment type="function">
    <text evidence="2">Hydrolyzes RNA 2',3'-cyclic phosphodiester to an RNA 2'-phosphomonoester.</text>
</comment>
<dbReference type="PANTHER" id="PTHR35561:SF1">
    <property type="entry name" value="RNA 2',3'-CYCLIC PHOSPHODIESTERASE"/>
    <property type="match status" value="1"/>
</dbReference>
<reference evidence="4 5" key="1">
    <citation type="submission" date="2014-06" db="EMBL/GenBank/DDBJ databases">
        <title>Genomes of Alteromonas australica, a world apart.</title>
        <authorList>
            <person name="Gonzaga A."/>
            <person name="Lopez-Perez M."/>
            <person name="Rodriguez-Valera F."/>
        </authorList>
    </citation>
    <scope>NUCLEOTIDE SEQUENCE [LARGE SCALE GENOMIC DNA]</scope>
    <source>
        <strain evidence="4 5">H 17</strain>
    </source>
</reference>
<organism evidence="4 5">
    <name type="scientific">Alteromonas australica</name>
    <dbReference type="NCBI Taxonomy" id="589873"/>
    <lineage>
        <taxon>Bacteria</taxon>
        <taxon>Pseudomonadati</taxon>
        <taxon>Pseudomonadota</taxon>
        <taxon>Gammaproteobacteria</taxon>
        <taxon>Alteromonadales</taxon>
        <taxon>Alteromonadaceae</taxon>
        <taxon>Alteromonas/Salinimonas group</taxon>
        <taxon>Alteromonas</taxon>
    </lineage>
</organism>
<dbReference type="NCBIfam" id="TIGR02258">
    <property type="entry name" value="2_5_ligase"/>
    <property type="match status" value="1"/>
</dbReference>